<keyword evidence="3" id="KW-1185">Reference proteome</keyword>
<dbReference type="AlphaFoldDB" id="A0A195FCG1"/>
<dbReference type="Proteomes" id="UP000078541">
    <property type="component" value="Unassembled WGS sequence"/>
</dbReference>
<organism evidence="2 3">
    <name type="scientific">Trachymyrmex septentrionalis</name>
    <dbReference type="NCBI Taxonomy" id="34720"/>
    <lineage>
        <taxon>Eukaryota</taxon>
        <taxon>Metazoa</taxon>
        <taxon>Ecdysozoa</taxon>
        <taxon>Arthropoda</taxon>
        <taxon>Hexapoda</taxon>
        <taxon>Insecta</taxon>
        <taxon>Pterygota</taxon>
        <taxon>Neoptera</taxon>
        <taxon>Endopterygota</taxon>
        <taxon>Hymenoptera</taxon>
        <taxon>Apocrita</taxon>
        <taxon>Aculeata</taxon>
        <taxon>Formicoidea</taxon>
        <taxon>Formicidae</taxon>
        <taxon>Myrmicinae</taxon>
        <taxon>Trachymyrmex</taxon>
    </lineage>
</organism>
<sequence>MEEKKEGIRTIIGGDFNARIGEEEGEIKREDEDGEEGKRKSNDKYWKFEKRLGEGKGGELVRKCWKEKKKRRKKGKEMEKRKRRLFRSRWKRIIRFRMGNEVKSRKYWEEEEKKK</sequence>
<feature type="compositionally biased region" description="Basic and acidic residues" evidence="1">
    <location>
        <begin position="20"/>
        <end position="40"/>
    </location>
</feature>
<evidence type="ECO:0000313" key="2">
    <source>
        <dbReference type="EMBL" id="KYN38098.1"/>
    </source>
</evidence>
<evidence type="ECO:0000256" key="1">
    <source>
        <dbReference type="SAM" id="MobiDB-lite"/>
    </source>
</evidence>
<feature type="region of interest" description="Disordered" evidence="1">
    <location>
        <begin position="1"/>
        <end position="40"/>
    </location>
</feature>
<protein>
    <submittedName>
        <fullName evidence="2">Uncharacterized protein</fullName>
    </submittedName>
</protein>
<dbReference type="EMBL" id="KQ981677">
    <property type="protein sequence ID" value="KYN38098.1"/>
    <property type="molecule type" value="Genomic_DNA"/>
</dbReference>
<proteinExistence type="predicted"/>
<reference evidence="2 3" key="1">
    <citation type="submission" date="2016-03" db="EMBL/GenBank/DDBJ databases">
        <title>Trachymyrmex septentrionalis WGS genome.</title>
        <authorList>
            <person name="Nygaard S."/>
            <person name="Hu H."/>
            <person name="Boomsma J."/>
            <person name="Zhang G."/>
        </authorList>
    </citation>
    <scope>NUCLEOTIDE SEQUENCE [LARGE SCALE GENOMIC DNA]</scope>
    <source>
        <strain evidence="2">Tsep2-gDNA-1</strain>
        <tissue evidence="2">Whole body</tissue>
    </source>
</reference>
<accession>A0A195FCG1</accession>
<name>A0A195FCG1_9HYME</name>
<gene>
    <name evidence="2" type="ORF">ALC56_07498</name>
</gene>
<evidence type="ECO:0000313" key="3">
    <source>
        <dbReference type="Proteomes" id="UP000078541"/>
    </source>
</evidence>